<dbReference type="InterPro" id="IPR026444">
    <property type="entry name" value="Secre_tail"/>
</dbReference>
<accession>A0ABS0I8R8</accession>
<sequence>MTFTASGTYSATNAFTVELSNASGTFLATPVSSVSATNNTTTAQTLTLPIPANTPSGTGYKIRVLASDPATTSSGTSASLTIVSNPTVAISPTSTVQPVAATQGTATSFTGTETPAATSREWLYGTTAGNYTTATGVTTTTYSFNPAAAGTYFVVLRSVFAGCGAVTSTPTEVTVSAPAPSLTATPDARNGFTYVLGTGPSTAQNVVLSGSNLAPGNLTVTGSASYEVSTDNASFANTATVPNAAGGTLANSPTVYIRLKAGLPVGSYNNETIAIAGGGTAAPATVAVSGSVTPSTIATGTVAGPVCVGLSGAPLSVPFTTVGTFDASNAFSVELSTAAGTFPGTVLATTGTASPLSATVPAGTPTGTYRVRVVASAPATVGTDNGTNLVVTSYLANEVASATATPGNGQATFAFTAPASCATNVVVTIMAGTAAGGAPVAGGTYAPAGSGSVAFATGTDLGGGQYVVYNGPATGSITVTGLTNGTQYTFAAFTTNGGSTGTTGYSAGATRAVQPALVVALAEVIVPQYISGRTATGTSHNTRLPYVWRATVNNLLPNATYKYYTAARASADPANYAGVGVTLEVQVAGAFLRKATASLNNASSTFVADANGSYTGWFALEPTADDRYKDQAVLYPMVVLNAGDGGNTATYFLPTASSVTALNLNGSTTGGRGVRGNSFGTPSNFVLIYDNVNGTGRPLAGTMLEDDGLTTSSSYPSFYDNYVDATIGAYGLLTASSNANGIRRVEQRTLATGSLVGCVATSATGIWAGAGNTAGASSTPLVLTSGDTPFAAPTLTAVSSTVIVPGQTLTLTGTNFSTSPNATVTFSPGGTVTTATILSSTSLTVTVPAGAGTGTIAVSNSCGASATLATTALPPPGPGVLLMEDDFDYAAGGLLLSHGWTGSTGNSTSTQAGNETATMYPVGAALSLVPTGTSSRARLVKSAAQGNVSRTFPAPGTIGATALYAAAVVNFSALENTGDYFLSFLTNGTTNYRGRVYAAKYPNSNTAGTFVFGLALSGEGQTRATGTLFNTNTPYVLVLKTENSLSTNNQDVVSLYVLPANSDLSQEPTTPLIQLPGGGSLSVLGALVLFQNNSNNPSLYIDGIRVATGWGAAVGNLNFTAANSTATATIAAGNYYNLTVNNGSALTATGAVNVENNLTLTSGALNTSATNLLTLATAATVAPTAAASGATVGYVNGPVARSVPANPANAQYLFPVGKAANGVANYRPLSLRVATQTSATTYRAEQFEGDPGQLGTVPTASNGTTLTRVSRVRSFTVTPLDGNGAVTQPTGFQGRITLSFDTDDRVTNAVNLTLAKRADGNQPWANIGLSSGGISGTSGGNQTGFVTSDTFSSFSDFALASTDANLANNPLPVQLSHFGAQRQADKAVAVQWSTASEKNAERFEVQRSLNAHDFVTVATTQAQGTSSKGTAYAVLDKTAPAAVLYYRLRQVDRDGTVAFSPVVSIAGTGETAKVLLYPNPTSSSLSFIAEAATPYRVLNQVGQVLLQGTTEAGTAKVSVETLPAGLYLLELQTPAGRSVQKFEKQ</sequence>
<evidence type="ECO:0000313" key="1">
    <source>
        <dbReference type="EMBL" id="MBF9223078.1"/>
    </source>
</evidence>
<reference evidence="1 2" key="1">
    <citation type="submission" date="2020-11" db="EMBL/GenBank/DDBJ databases">
        <authorList>
            <person name="Kim M.K."/>
        </authorList>
    </citation>
    <scope>NUCLEOTIDE SEQUENCE [LARGE SCALE GENOMIC DNA]</scope>
    <source>
        <strain evidence="1 2">BT662</strain>
    </source>
</reference>
<dbReference type="Gene3D" id="2.60.40.10">
    <property type="entry name" value="Immunoglobulins"/>
    <property type="match status" value="1"/>
</dbReference>
<dbReference type="InterPro" id="IPR013783">
    <property type="entry name" value="Ig-like_fold"/>
</dbReference>
<comment type="caution">
    <text evidence="1">The sequence shown here is derived from an EMBL/GenBank/DDBJ whole genome shotgun (WGS) entry which is preliminary data.</text>
</comment>
<dbReference type="InterPro" id="IPR014756">
    <property type="entry name" value="Ig_E-set"/>
</dbReference>
<gene>
    <name evidence="1" type="ORF">I2H31_18390</name>
</gene>
<dbReference type="NCBIfam" id="TIGR04183">
    <property type="entry name" value="Por_Secre_tail"/>
    <property type="match status" value="1"/>
</dbReference>
<proteinExistence type="predicted"/>
<name>A0ABS0I8R8_9BACT</name>
<evidence type="ECO:0000313" key="2">
    <source>
        <dbReference type="Proteomes" id="UP000618931"/>
    </source>
</evidence>
<dbReference type="EMBL" id="JADQDM010000011">
    <property type="protein sequence ID" value="MBF9223078.1"/>
    <property type="molecule type" value="Genomic_DNA"/>
</dbReference>
<keyword evidence="2" id="KW-1185">Reference proteome</keyword>
<organism evidence="1 2">
    <name type="scientific">Hymenobacter ruricola</name>
    <dbReference type="NCBI Taxonomy" id="2791023"/>
    <lineage>
        <taxon>Bacteria</taxon>
        <taxon>Pseudomonadati</taxon>
        <taxon>Bacteroidota</taxon>
        <taxon>Cytophagia</taxon>
        <taxon>Cytophagales</taxon>
        <taxon>Hymenobacteraceae</taxon>
        <taxon>Hymenobacter</taxon>
    </lineage>
</organism>
<protein>
    <submittedName>
        <fullName evidence="1">T9SS type A sorting domain-containing protein</fullName>
    </submittedName>
</protein>
<dbReference type="Proteomes" id="UP000618931">
    <property type="component" value="Unassembled WGS sequence"/>
</dbReference>
<dbReference type="SUPFAM" id="SSF81296">
    <property type="entry name" value="E set domains"/>
    <property type="match status" value="1"/>
</dbReference>
<dbReference type="CDD" id="cd00102">
    <property type="entry name" value="IPT"/>
    <property type="match status" value="1"/>
</dbReference>